<dbReference type="AlphaFoldDB" id="A0A0H5C1X1"/>
<dbReference type="GeneID" id="30988936"/>
<dbReference type="PANTHER" id="PTHR12354">
    <property type="entry name" value="INTERFERON-RELATED DEVELOPMENTAL REGULATOR"/>
    <property type="match status" value="1"/>
</dbReference>
<dbReference type="STRING" id="983966.A0A0H5C1X1"/>
<dbReference type="Pfam" id="PF05004">
    <property type="entry name" value="IFRD"/>
    <property type="match status" value="1"/>
</dbReference>
<name>A0A0H5C1X1_CYBJN</name>
<evidence type="ECO:0000313" key="3">
    <source>
        <dbReference type="EMBL" id="CEP21547.1"/>
    </source>
</evidence>
<accession>A0A0H5C1X1</accession>
<proteinExistence type="predicted"/>
<feature type="domain" description="Interferon-related developmental regulator N-terminal" evidence="2">
    <location>
        <begin position="112"/>
        <end position="336"/>
    </location>
</feature>
<evidence type="ECO:0000313" key="6">
    <source>
        <dbReference type="Proteomes" id="UP000094389"/>
    </source>
</evidence>
<dbReference type="InterPro" id="IPR007701">
    <property type="entry name" value="Interferon-rel_develop_reg_N"/>
</dbReference>
<feature type="region of interest" description="Disordered" evidence="1">
    <location>
        <begin position="424"/>
        <end position="471"/>
    </location>
</feature>
<evidence type="ECO:0000259" key="2">
    <source>
        <dbReference type="Pfam" id="PF05004"/>
    </source>
</evidence>
<dbReference type="Proteomes" id="UP000094389">
    <property type="component" value="Unassembled WGS sequence"/>
</dbReference>
<gene>
    <name evidence="3" type="ORF">BN1211_1674</name>
    <name evidence="4" type="ORF">CYBJADRAFT_166560</name>
</gene>
<sequence length="471" mass="53690">MAHSRLQSPKPSSRHGSRPQSRQAGNEDDDELAMYCINFNNLDQLIADRLEKFSKSNSVEDEEKKKKYPLHNVKMLTDLLIAPKTPIPSGDREMLLNQLYTLNVKNPTSSRDLFPEMVQLFKISQAYDRLIAIRNVAATAVAHCDDFADEIIEFLSYLESKILSEDLENPFKEQYIYAYAVMTLAVYEGSGTFGVDDKLHFLTDTLLGYGTDVDTNTDVISALLYGIGGLFTLLLNSSALNEEYETLLESSMEYFLDYDIDLPIHRPMAMLIALAYETYDYSDEDGEAFDEPAPYDNTYLIEQRLKELVSGAKSVTKKTSAMDSRSVFREAMHTVEYYSDKAKRLEIMDKSYPDSSRQVLTHVRLSKSRSIAVKSWVALFRLVLLKWVFGVGLHNQLAHSSSLSSMVQYSPSFKIVKELANDESDVDDNDDMYHEKSHVSHKRKQKEIANRRMEKLTSKLDQSGLNDEDEP</sequence>
<reference evidence="3" key="1">
    <citation type="submission" date="2014-12" db="EMBL/GenBank/DDBJ databases">
        <authorList>
            <person name="Jaenicke S."/>
        </authorList>
    </citation>
    <scope>NUCLEOTIDE SEQUENCE [LARGE SCALE GENOMIC DNA]</scope>
    <source>
        <strain evidence="3">CBS1600</strain>
    </source>
</reference>
<feature type="compositionally biased region" description="Basic and acidic residues" evidence="1">
    <location>
        <begin position="446"/>
        <end position="458"/>
    </location>
</feature>
<organism evidence="3 5">
    <name type="scientific">Cyberlindnera jadinii (strain ATCC 18201 / CBS 1600 / BCRC 20928 / JCM 3617 / NBRC 0987 / NRRL Y-1542)</name>
    <name type="common">Torula yeast</name>
    <name type="synonym">Candida utilis</name>
    <dbReference type="NCBI Taxonomy" id="983966"/>
    <lineage>
        <taxon>Eukaryota</taxon>
        <taxon>Fungi</taxon>
        <taxon>Dikarya</taxon>
        <taxon>Ascomycota</taxon>
        <taxon>Saccharomycotina</taxon>
        <taxon>Saccharomycetes</taxon>
        <taxon>Phaffomycetales</taxon>
        <taxon>Phaffomycetaceae</taxon>
        <taxon>Cyberlindnera</taxon>
    </lineage>
</organism>
<keyword evidence="6" id="KW-1185">Reference proteome</keyword>
<feature type="region of interest" description="Disordered" evidence="1">
    <location>
        <begin position="1"/>
        <end position="29"/>
    </location>
</feature>
<dbReference type="RefSeq" id="XP_020071821.1">
    <property type="nucleotide sequence ID" value="XM_020214540.1"/>
</dbReference>
<dbReference type="OMA" id="SPYYEQE"/>
<protein>
    <recommendedName>
        <fullName evidence="2">Interferon-related developmental regulator N-terminal domain-containing protein</fullName>
    </recommendedName>
</protein>
<dbReference type="EMBL" id="KV453927">
    <property type="protein sequence ID" value="ODV74782.1"/>
    <property type="molecule type" value="Genomic_DNA"/>
</dbReference>
<reference evidence="4 6" key="3">
    <citation type="journal article" date="2016" name="Proc. Natl. Acad. Sci. U.S.A.">
        <title>Comparative genomics of biotechnologically important yeasts.</title>
        <authorList>
            <person name="Riley R."/>
            <person name="Haridas S."/>
            <person name="Wolfe K.H."/>
            <person name="Lopes M.R."/>
            <person name="Hittinger C.T."/>
            <person name="Goeker M."/>
            <person name="Salamov A.A."/>
            <person name="Wisecaver J.H."/>
            <person name="Long T.M."/>
            <person name="Calvey C.H."/>
            <person name="Aerts A.L."/>
            <person name="Barry K.W."/>
            <person name="Choi C."/>
            <person name="Clum A."/>
            <person name="Coughlan A.Y."/>
            <person name="Deshpande S."/>
            <person name="Douglass A.P."/>
            <person name="Hanson S.J."/>
            <person name="Klenk H.-P."/>
            <person name="LaButti K.M."/>
            <person name="Lapidus A."/>
            <person name="Lindquist E.A."/>
            <person name="Lipzen A.M."/>
            <person name="Meier-Kolthoff J.P."/>
            <person name="Ohm R.A."/>
            <person name="Otillar R.P."/>
            <person name="Pangilinan J.L."/>
            <person name="Peng Y."/>
            <person name="Rokas A."/>
            <person name="Rosa C.A."/>
            <person name="Scheuner C."/>
            <person name="Sibirny A.A."/>
            <person name="Slot J.C."/>
            <person name="Stielow J.B."/>
            <person name="Sun H."/>
            <person name="Kurtzman C.P."/>
            <person name="Blackwell M."/>
            <person name="Grigoriev I.V."/>
            <person name="Jeffries T.W."/>
        </authorList>
    </citation>
    <scope>NUCLEOTIDE SEQUENCE [LARGE SCALE GENOMIC DNA]</scope>
    <source>
        <strain evidence="6">ATCC 18201 / CBS 1600 / BCRC 20928 / JCM 3617 / NBRC 0987 / NRRL Y-1542</strain>
        <strain evidence="4">NRRL Y-1542</strain>
    </source>
</reference>
<dbReference type="Proteomes" id="UP000038830">
    <property type="component" value="Unassembled WGS sequence"/>
</dbReference>
<dbReference type="EMBL" id="CDQK01000002">
    <property type="protein sequence ID" value="CEP21547.1"/>
    <property type="molecule type" value="Genomic_DNA"/>
</dbReference>
<dbReference type="InterPro" id="IPR039777">
    <property type="entry name" value="IFRD"/>
</dbReference>
<dbReference type="OrthoDB" id="18978at2759"/>
<evidence type="ECO:0000313" key="4">
    <source>
        <dbReference type="EMBL" id="ODV74782.1"/>
    </source>
</evidence>
<accession>A0A1E4S5W5</accession>
<dbReference type="PANTHER" id="PTHR12354:SF1">
    <property type="entry name" value="INTERFERON-RELATED DEVELOPMENTAL REGULATOR 1"/>
    <property type="match status" value="1"/>
</dbReference>
<feature type="compositionally biased region" description="Polar residues" evidence="1">
    <location>
        <begin position="1"/>
        <end position="11"/>
    </location>
</feature>
<evidence type="ECO:0000256" key="1">
    <source>
        <dbReference type="SAM" id="MobiDB-lite"/>
    </source>
</evidence>
<evidence type="ECO:0000313" key="5">
    <source>
        <dbReference type="Proteomes" id="UP000038830"/>
    </source>
</evidence>
<reference evidence="5" key="2">
    <citation type="journal article" date="2015" name="J. Biotechnol.">
        <title>The structure of the Cyberlindnera jadinii genome and its relation to Candida utilis analyzed by the occurrence of single nucleotide polymorphisms.</title>
        <authorList>
            <person name="Rupp O."/>
            <person name="Brinkrolf K."/>
            <person name="Buerth C."/>
            <person name="Kunigo M."/>
            <person name="Schneider J."/>
            <person name="Jaenicke S."/>
            <person name="Goesmann A."/>
            <person name="Puehler A."/>
            <person name="Jaeger K.-E."/>
            <person name="Ernst J.F."/>
        </authorList>
    </citation>
    <scope>NUCLEOTIDE SEQUENCE [LARGE SCALE GENOMIC DNA]</scope>
    <source>
        <strain evidence="5">ATCC 18201 / CBS 1600 / BCRC 20928 / JCM 3617 / NBRC 0987 / NRRL Y-1542</strain>
    </source>
</reference>